<sequence length="149" mass="16091">MTDLPVLNGIDELVTRSHSDGITDLTAAALIEQHGRFLLVHAGRPDLSATQAWRLPSGPVLPGETVPDGLHRILAQYFGYSGVEITGLRGTIDDDSRMRTFVFAINAGQPDGICRDGDLPHRWIDNITVSDLIPGISPVLRTCYAADSS</sequence>
<evidence type="ECO:0008006" key="3">
    <source>
        <dbReference type="Google" id="ProtNLM"/>
    </source>
</evidence>
<proteinExistence type="predicted"/>
<evidence type="ECO:0000313" key="1">
    <source>
        <dbReference type="EMBL" id="AZQ36291.1"/>
    </source>
</evidence>
<dbReference type="InterPro" id="IPR015797">
    <property type="entry name" value="NUDIX_hydrolase-like_dom_sf"/>
</dbReference>
<accession>A0A3Q9EV86</accession>
<protein>
    <recommendedName>
        <fullName evidence="3">NUDIX hydrolase</fullName>
    </recommendedName>
</protein>
<organism evidence="1 2">
    <name type="scientific">Streptomyces cyaneochromogenes</name>
    <dbReference type="NCBI Taxonomy" id="2496836"/>
    <lineage>
        <taxon>Bacteria</taxon>
        <taxon>Bacillati</taxon>
        <taxon>Actinomycetota</taxon>
        <taxon>Actinomycetes</taxon>
        <taxon>Kitasatosporales</taxon>
        <taxon>Streptomycetaceae</taxon>
        <taxon>Streptomyces</taxon>
    </lineage>
</organism>
<dbReference type="KEGG" id="scya:EJ357_24875"/>
<evidence type="ECO:0000313" key="2">
    <source>
        <dbReference type="Proteomes" id="UP000280298"/>
    </source>
</evidence>
<dbReference type="SUPFAM" id="SSF55811">
    <property type="entry name" value="Nudix"/>
    <property type="match status" value="1"/>
</dbReference>
<dbReference type="RefSeq" id="WP_126393770.1">
    <property type="nucleotide sequence ID" value="NZ_CP034539.1"/>
</dbReference>
<dbReference type="AlphaFoldDB" id="A0A3Q9EV86"/>
<dbReference type="EMBL" id="CP034539">
    <property type="protein sequence ID" value="AZQ36291.1"/>
    <property type="molecule type" value="Genomic_DNA"/>
</dbReference>
<keyword evidence="2" id="KW-1185">Reference proteome</keyword>
<dbReference type="OrthoDB" id="9804442at2"/>
<reference evidence="1 2" key="1">
    <citation type="journal article" date="2019" name="Int. J. Syst. Evol. Microbiol.">
        <title>Streptomyces cyaneochromogenes sp. nov., a blue pigment-producing actinomycete from manganese-contaminated soil.</title>
        <authorList>
            <person name="Tang X."/>
            <person name="Zhao J."/>
            <person name="Li K."/>
            <person name="Chen Z."/>
            <person name="Sun Y."/>
            <person name="Gao J."/>
        </authorList>
    </citation>
    <scope>NUCLEOTIDE SEQUENCE [LARGE SCALE GENOMIC DNA]</scope>
    <source>
        <strain evidence="1 2">MK-45</strain>
    </source>
</reference>
<dbReference type="Gene3D" id="3.90.79.10">
    <property type="entry name" value="Nucleoside Triphosphate Pyrophosphohydrolase"/>
    <property type="match status" value="1"/>
</dbReference>
<name>A0A3Q9EV86_9ACTN</name>
<dbReference type="Proteomes" id="UP000280298">
    <property type="component" value="Chromosome"/>
</dbReference>
<gene>
    <name evidence="1" type="ORF">EJ357_24875</name>
</gene>